<dbReference type="Proteomes" id="UP001431935">
    <property type="component" value="Chromosome"/>
</dbReference>
<keyword evidence="2" id="KW-0812">Transmembrane</keyword>
<gene>
    <name evidence="3" type="ORF">V2E26_02740</name>
</gene>
<proteinExistence type="predicted"/>
<keyword evidence="2" id="KW-0472">Membrane</keyword>
<name>A0ABZ2AHP7_9BACT</name>
<sequence>MHKRIFKVLSIYLLIFLIALAFLGGLLFKLTNHYRPSIYNYESYLAPDIVNNIKKNYNYKEFKEINEFTQALTQDKAIAGVGSDFQTAQLILDKKIKKINFEKVFGDGTNNWENRKKFFTTNVQNHLESFDTLIYNKLSLMTEDDLKKIGFEIDKEKNQWRSFETKQKHDNEWDHFADYIIPYYIQDKGIAYNINKDSRPNLDIDKAQNALENLDLPITWTEIFSILKDNQYQRVAWTNAFIDNLMIGAMNYKSETPEEWKKTFTYEGKGKLFNFNDDNYKLAIDSFIDFVKQSSGHSIKNTEFNYLSGDGLELLNYLIEPKSGRSDSAVIYNGDALDAYYSQDNFASVEDGLIRFVRPKYNYILMDGWILSHKLSEEDTNNFLEVLKENIYHNNKLVHEHNDLNKALNVLENQFIIKLKSYITDEMKQSALETLENIFNNDKEEIIKVLEENPKYNNLGQDYWHNFDNWVKEIDNFINNNEDNNWEWLIIVRNNSDDGYSIFEDAFNESFADTELAEIANFDYISYTPADSLTYNFIEKWYFGNDETAKDIFAQPSTNENYFLFTYPIIDNNLRTKIASYYFETTKS</sequence>
<evidence type="ECO:0000313" key="4">
    <source>
        <dbReference type="Proteomes" id="UP001431935"/>
    </source>
</evidence>
<feature type="transmembrane region" description="Helical" evidence="2">
    <location>
        <begin position="9"/>
        <end position="28"/>
    </location>
</feature>
<evidence type="ECO:0000256" key="1">
    <source>
        <dbReference type="SAM" id="Coils"/>
    </source>
</evidence>
<keyword evidence="4" id="KW-1185">Reference proteome</keyword>
<evidence type="ECO:0008006" key="5">
    <source>
        <dbReference type="Google" id="ProtNLM"/>
    </source>
</evidence>
<dbReference type="EMBL" id="CP143578">
    <property type="protein sequence ID" value="WVN21310.1"/>
    <property type="molecule type" value="Genomic_DNA"/>
</dbReference>
<reference evidence="3" key="1">
    <citation type="submission" date="2024-01" db="EMBL/GenBank/DDBJ databases">
        <title>Complete genome sequence of Mycoplasma gateae strain 3700.</title>
        <authorList>
            <person name="Spergser J."/>
        </authorList>
    </citation>
    <scope>NUCLEOTIDE SEQUENCE [LARGE SCALE GENOMIC DNA]</scope>
    <source>
        <strain evidence="3">3700</strain>
    </source>
</reference>
<evidence type="ECO:0000313" key="3">
    <source>
        <dbReference type="EMBL" id="WVN21310.1"/>
    </source>
</evidence>
<protein>
    <recommendedName>
        <fullName evidence="5">Spermidine/putrescine transport system substrate-binding protein</fullName>
    </recommendedName>
</protein>
<evidence type="ECO:0000256" key="2">
    <source>
        <dbReference type="SAM" id="Phobius"/>
    </source>
</evidence>
<keyword evidence="2" id="KW-1133">Transmembrane helix</keyword>
<feature type="coiled-coil region" evidence="1">
    <location>
        <begin position="394"/>
        <end position="452"/>
    </location>
</feature>
<keyword evidence="1" id="KW-0175">Coiled coil</keyword>
<accession>A0ABZ2AHP7</accession>
<dbReference type="RefSeq" id="WP_330463349.1">
    <property type="nucleotide sequence ID" value="NZ_CP143578.1"/>
</dbReference>
<organism evidence="3 4">
    <name type="scientific">Metamycoplasma gateae</name>
    <dbReference type="NCBI Taxonomy" id="35769"/>
    <lineage>
        <taxon>Bacteria</taxon>
        <taxon>Bacillati</taxon>
        <taxon>Mycoplasmatota</taxon>
        <taxon>Mycoplasmoidales</taxon>
        <taxon>Metamycoplasmataceae</taxon>
        <taxon>Metamycoplasma</taxon>
    </lineage>
</organism>